<name>A0ABT4R4M6_9HYPH</name>
<dbReference type="Proteomes" id="UP001152178">
    <property type="component" value="Unassembled WGS sequence"/>
</dbReference>
<organism evidence="2 3">
    <name type="scientific">Mesorhizobium qingshengii</name>
    <dbReference type="NCBI Taxonomy" id="1165689"/>
    <lineage>
        <taxon>Bacteria</taxon>
        <taxon>Pseudomonadati</taxon>
        <taxon>Pseudomonadota</taxon>
        <taxon>Alphaproteobacteria</taxon>
        <taxon>Hyphomicrobiales</taxon>
        <taxon>Phyllobacteriaceae</taxon>
        <taxon>Mesorhizobium</taxon>
    </lineage>
</organism>
<evidence type="ECO:0000313" key="2">
    <source>
        <dbReference type="EMBL" id="MCZ8548710.1"/>
    </source>
</evidence>
<accession>A0ABT4R4M6</accession>
<gene>
    <name evidence="2" type="ORF">OOJ09_31535</name>
</gene>
<proteinExistence type="predicted"/>
<keyword evidence="3" id="KW-1185">Reference proteome</keyword>
<dbReference type="RefSeq" id="WP_269908957.1">
    <property type="nucleotide sequence ID" value="NZ_JAPFQA010000038.1"/>
</dbReference>
<comment type="caution">
    <text evidence="2">The sequence shown here is derived from an EMBL/GenBank/DDBJ whole genome shotgun (WGS) entry which is preliminary data.</text>
</comment>
<protein>
    <recommendedName>
        <fullName evidence="4">CopC domain-containing protein</fullName>
    </recommendedName>
</protein>
<evidence type="ECO:0008006" key="4">
    <source>
        <dbReference type="Google" id="ProtNLM"/>
    </source>
</evidence>
<evidence type="ECO:0000313" key="3">
    <source>
        <dbReference type="Proteomes" id="UP001152178"/>
    </source>
</evidence>
<sequence length="183" mass="19633">MEDHVKRQIMAPRLHGQTLPSHSTKAVAGTHHMVRRGPRFQSKGKSMRIRSMMMGAAALVAVGTFALHAQAEGFENIVLSASKDAKETQATFSPDTAKIFLSADLTDAVASGSKLTVSWISVDSGGVAPANYKIDEVSFEIGKIENHVDSSMTKPDAGWPVGTYQVQISVDGTMKEAVDFSVK</sequence>
<evidence type="ECO:0000256" key="1">
    <source>
        <dbReference type="SAM" id="MobiDB-lite"/>
    </source>
</evidence>
<feature type="region of interest" description="Disordered" evidence="1">
    <location>
        <begin position="1"/>
        <end position="29"/>
    </location>
</feature>
<dbReference type="EMBL" id="JAPFQA010000038">
    <property type="protein sequence ID" value="MCZ8548710.1"/>
    <property type="molecule type" value="Genomic_DNA"/>
</dbReference>
<reference evidence="2" key="1">
    <citation type="submission" date="2022-11" db="EMBL/GenBank/DDBJ databases">
        <authorList>
            <person name="Coimbra C."/>
        </authorList>
    </citation>
    <scope>NUCLEOTIDE SEQUENCE</scope>
    <source>
        <strain evidence="2">Jales19</strain>
    </source>
</reference>